<name>A0A2U9CEB7_SCOMX</name>
<dbReference type="SMART" id="SM00907">
    <property type="entry name" value="GDNF"/>
    <property type="match status" value="2"/>
</dbReference>
<dbReference type="InterPro" id="IPR017452">
    <property type="entry name" value="GPCR_Rhodpsn_7TM"/>
</dbReference>
<dbReference type="PANTHER" id="PTHR45695:SF32">
    <property type="entry name" value="G PROTEIN-COUPLED RECEPTOR 15-LIKE"/>
    <property type="match status" value="1"/>
</dbReference>
<dbReference type="EMBL" id="CP026257">
    <property type="protein sequence ID" value="AWP14116.1"/>
    <property type="molecule type" value="Genomic_DNA"/>
</dbReference>
<evidence type="ECO:0000256" key="10">
    <source>
        <dbReference type="ARBA" id="ARBA00023170"/>
    </source>
</evidence>
<organism evidence="18 19">
    <name type="scientific">Scophthalmus maximus</name>
    <name type="common">Turbot</name>
    <name type="synonym">Psetta maxima</name>
    <dbReference type="NCBI Taxonomy" id="52904"/>
    <lineage>
        <taxon>Eukaryota</taxon>
        <taxon>Metazoa</taxon>
        <taxon>Chordata</taxon>
        <taxon>Craniata</taxon>
        <taxon>Vertebrata</taxon>
        <taxon>Euteleostomi</taxon>
        <taxon>Actinopterygii</taxon>
        <taxon>Neopterygii</taxon>
        <taxon>Teleostei</taxon>
        <taxon>Neoteleostei</taxon>
        <taxon>Acanthomorphata</taxon>
        <taxon>Carangaria</taxon>
        <taxon>Pleuronectiformes</taxon>
        <taxon>Pleuronectoidei</taxon>
        <taxon>Scophthalmidae</taxon>
        <taxon>Scophthalmus</taxon>
    </lineage>
</organism>
<feature type="region of interest" description="Disordered" evidence="15">
    <location>
        <begin position="724"/>
        <end position="743"/>
    </location>
</feature>
<evidence type="ECO:0000313" key="18">
    <source>
        <dbReference type="EMBL" id="AWP14116.1"/>
    </source>
</evidence>
<dbReference type="GO" id="GO:0022410">
    <property type="term" value="P:circadian sleep/wake cycle process"/>
    <property type="evidence" value="ECO:0007669"/>
    <property type="project" value="InterPro"/>
</dbReference>
<dbReference type="InterPro" id="IPR037193">
    <property type="entry name" value="GDNF_alpha"/>
</dbReference>
<evidence type="ECO:0000256" key="14">
    <source>
        <dbReference type="ARBA" id="ARBA00045452"/>
    </source>
</evidence>
<dbReference type="Pfam" id="PF00001">
    <property type="entry name" value="7tm_1"/>
    <property type="match status" value="1"/>
</dbReference>
<dbReference type="InterPro" id="IPR004060">
    <property type="entry name" value="Orexin_rcpt_2"/>
</dbReference>
<dbReference type="GO" id="GO:0005886">
    <property type="term" value="C:plasma membrane"/>
    <property type="evidence" value="ECO:0007669"/>
    <property type="project" value="UniProtKB-SubCell"/>
</dbReference>
<feature type="transmembrane region" description="Helical" evidence="16">
    <location>
        <begin position="303"/>
        <end position="324"/>
    </location>
</feature>
<feature type="transmembrane region" description="Helical" evidence="16">
    <location>
        <begin position="90"/>
        <end position="110"/>
    </location>
</feature>
<feature type="domain" description="G-protein coupled receptors family 1 profile" evidence="17">
    <location>
        <begin position="69"/>
        <end position="362"/>
    </location>
</feature>
<evidence type="ECO:0000256" key="9">
    <source>
        <dbReference type="ARBA" id="ARBA00023157"/>
    </source>
</evidence>
<keyword evidence="5" id="KW-0732">Signal</keyword>
<keyword evidence="4 16" id="KW-0812">Transmembrane</keyword>
<dbReference type="InterPro" id="IPR000276">
    <property type="entry name" value="GPCR_Rhodpsn"/>
</dbReference>
<comment type="function">
    <text evidence="14">Nonselective, high-affinity receptor for both orexin-A and orexin-B neuropeptides. Triggers an increase in cytoplasmic Ca(2+) levels in response to orexin-A binding.</text>
</comment>
<evidence type="ECO:0000256" key="7">
    <source>
        <dbReference type="ARBA" id="ARBA00023040"/>
    </source>
</evidence>
<evidence type="ECO:0000259" key="17">
    <source>
        <dbReference type="PROSITE" id="PS50262"/>
    </source>
</evidence>
<accession>A0A2U9CEB7</accession>
<keyword evidence="6 16" id="KW-1133">Transmembrane helix</keyword>
<protein>
    <recommendedName>
        <fullName evidence="2">Orexin receptor type 2</fullName>
    </recommendedName>
    <alternativeName>
        <fullName evidence="13">Hypocretin receptor type 2</fullName>
    </alternativeName>
</protein>
<feature type="transmembrane region" description="Helical" evidence="16">
    <location>
        <begin position="220"/>
        <end position="242"/>
    </location>
</feature>
<dbReference type="STRING" id="52904.ENSSMAP00000009469"/>
<gene>
    <name evidence="18" type="ORF">SMAX5B_018094</name>
</gene>
<dbReference type="Pfam" id="PF03827">
    <property type="entry name" value="Orexin_rec2"/>
    <property type="match status" value="1"/>
</dbReference>
<keyword evidence="10 18" id="KW-0675">Receptor</keyword>
<dbReference type="Proteomes" id="UP000246464">
    <property type="component" value="Chromosome 15"/>
</dbReference>
<dbReference type="PRINTS" id="PR00237">
    <property type="entry name" value="GPCRRHODOPSN"/>
</dbReference>
<keyword evidence="12" id="KW-0807">Transducer</keyword>
<feature type="transmembrane region" description="Helical" evidence="16">
    <location>
        <begin position="130"/>
        <end position="149"/>
    </location>
</feature>
<dbReference type="SUPFAM" id="SSF81321">
    <property type="entry name" value="Family A G protein-coupled receptor-like"/>
    <property type="match status" value="1"/>
</dbReference>
<evidence type="ECO:0000256" key="16">
    <source>
        <dbReference type="SAM" id="Phobius"/>
    </source>
</evidence>
<evidence type="ECO:0000256" key="13">
    <source>
        <dbReference type="ARBA" id="ARBA00032358"/>
    </source>
</evidence>
<keyword evidence="8 16" id="KW-0472">Membrane</keyword>
<evidence type="ECO:0000256" key="3">
    <source>
        <dbReference type="ARBA" id="ARBA00022475"/>
    </source>
</evidence>
<dbReference type="PANTHER" id="PTHR45695">
    <property type="entry name" value="LEUCOKININ RECEPTOR-RELATED"/>
    <property type="match status" value="1"/>
</dbReference>
<dbReference type="SUPFAM" id="SSF110035">
    <property type="entry name" value="GDNF receptor-like"/>
    <property type="match status" value="2"/>
</dbReference>
<dbReference type="PROSITE" id="PS50262">
    <property type="entry name" value="G_PROTEIN_RECEP_F1_2"/>
    <property type="match status" value="1"/>
</dbReference>
<dbReference type="AlphaFoldDB" id="A0A2U9CEB7"/>
<evidence type="ECO:0000256" key="11">
    <source>
        <dbReference type="ARBA" id="ARBA00023180"/>
    </source>
</evidence>
<dbReference type="InterPro" id="IPR016017">
    <property type="entry name" value="GDNF/GAS1"/>
</dbReference>
<sequence length="798" mass="89706">MSGMARNLDCEDCLASAHVANSTDLHLHSAVDEDDELLRYIWREYLHPKQYEWVLIVAYIIVFFVSLIGNSLVCFAVWKNRHMRTVTNYFIVNLSFADVLVTIICLPASLVVDITETWFFGNTLCKVVPYLQTVSVSVSVLTLSCIAQDRWYAICHPLMFKSTAKRARKSIVVIWVVSCTIMIPQAIVMECSSLLPELTNKTSLFTVCDEHWRAEIYPKVYHTCFFIVTYFAPLCLMVLAYIQICHKLWCQQIPGSTSVLQRKWRSIQCSAPVPGPGEPVRVRTSTVCAEIKQVRARRKTARMLMVVLFVFALCYLPISVLNVMKRVFGTFKNTNDRETVYAWFTFSHWLIYANSAANPIIYNFLSGKFRGEFKAAFSCHRYGRGQNQTKRIRTRTSTDSRKSLSTQVNNMDRVVIPHISSIGISSAPPDCAAAVDTCMSDLCKSERAFYGGICNSEDEECQIKGSEVCNLTIQSALDQFPSLRGCVCAWEEERCDSIQALATQCHRKPASHQKRSSVMDWKSSSLMDSAYDGAGSCFDQMSVCVSDAVCNKHLASVLQACMADPCDRVLCQRATRRFYSSMPPNVADVLVMCECADSDQSCLLAKTTLHSGACGDEARICQDTVKQCVDDRNCRDLLKVFQAKCWRLEDAECGDGDLRSDECFPNLDPAHMFGADPECKTAFVATLGTVVHCPCSCEGLHTDDLKTCNMIHDVLHNRSLFMRAGKSSSGPSEPPEIKDSDHGHTRSHDYLLYVFATVLLVGVVVVMPLAVVSRIWMLRRRDKTKFHHPQKSSFTVTL</sequence>
<comment type="subcellular location">
    <subcellularLocation>
        <location evidence="1">Cell membrane</location>
        <topology evidence="1">Multi-pass membrane protein</topology>
    </subcellularLocation>
</comment>
<dbReference type="CDD" id="cd15208">
    <property type="entry name" value="7tmA_OXR"/>
    <property type="match status" value="1"/>
</dbReference>
<keyword evidence="7" id="KW-0297">G-protein coupled receptor</keyword>
<evidence type="ECO:0000256" key="4">
    <source>
        <dbReference type="ARBA" id="ARBA00022692"/>
    </source>
</evidence>
<dbReference type="Pfam" id="PF02351">
    <property type="entry name" value="GDNF"/>
    <property type="match status" value="2"/>
</dbReference>
<evidence type="ECO:0000256" key="5">
    <source>
        <dbReference type="ARBA" id="ARBA00022729"/>
    </source>
</evidence>
<reference evidence="18 19" key="1">
    <citation type="submission" date="2017-12" db="EMBL/GenBank/DDBJ databases">
        <title>Integrating genomic resources of turbot (Scophthalmus maximus) in depth evaluation of genetic and physical mapping variation across individuals.</title>
        <authorList>
            <person name="Martinez P."/>
        </authorList>
    </citation>
    <scope>NUCLEOTIDE SEQUENCE [LARGE SCALE GENOMIC DNA]</scope>
</reference>
<feature type="transmembrane region" description="Helical" evidence="16">
    <location>
        <begin position="750"/>
        <end position="776"/>
    </location>
</feature>
<evidence type="ECO:0000256" key="1">
    <source>
        <dbReference type="ARBA" id="ARBA00004651"/>
    </source>
</evidence>
<keyword evidence="9" id="KW-1015">Disulfide bond</keyword>
<evidence type="ECO:0000256" key="12">
    <source>
        <dbReference type="ARBA" id="ARBA00023224"/>
    </source>
</evidence>
<dbReference type="FunFam" id="1.20.1070.10:FF:000075">
    <property type="entry name" value="orexin receptor type 2"/>
    <property type="match status" value="1"/>
</dbReference>
<dbReference type="PRINTS" id="PR01064">
    <property type="entry name" value="OREXINR"/>
</dbReference>
<keyword evidence="19" id="KW-1185">Reference proteome</keyword>
<keyword evidence="11" id="KW-0325">Glycoprotein</keyword>
<dbReference type="Gene3D" id="1.20.1070.10">
    <property type="entry name" value="Rhodopsin 7-helix transmembrane proteins"/>
    <property type="match status" value="1"/>
</dbReference>
<dbReference type="GO" id="GO:0007631">
    <property type="term" value="P:feeding behavior"/>
    <property type="evidence" value="ECO:0007669"/>
    <property type="project" value="InterPro"/>
</dbReference>
<evidence type="ECO:0000313" key="19">
    <source>
        <dbReference type="Proteomes" id="UP000246464"/>
    </source>
</evidence>
<evidence type="ECO:0000256" key="15">
    <source>
        <dbReference type="SAM" id="MobiDB-lite"/>
    </source>
</evidence>
<feature type="transmembrane region" description="Helical" evidence="16">
    <location>
        <begin position="53"/>
        <end position="78"/>
    </location>
</feature>
<feature type="transmembrane region" description="Helical" evidence="16">
    <location>
        <begin position="170"/>
        <end position="188"/>
    </location>
</feature>
<evidence type="ECO:0000256" key="8">
    <source>
        <dbReference type="ARBA" id="ARBA00023136"/>
    </source>
</evidence>
<dbReference type="GO" id="GO:0016499">
    <property type="term" value="F:orexin receptor activity"/>
    <property type="evidence" value="ECO:0007669"/>
    <property type="project" value="InterPro"/>
</dbReference>
<evidence type="ECO:0000256" key="6">
    <source>
        <dbReference type="ARBA" id="ARBA00022989"/>
    </source>
</evidence>
<evidence type="ECO:0000256" key="2">
    <source>
        <dbReference type="ARBA" id="ARBA00015322"/>
    </source>
</evidence>
<keyword evidence="3" id="KW-1003">Cell membrane</keyword>
<dbReference type="InterPro" id="IPR000204">
    <property type="entry name" value="Orexin_rcpt"/>
</dbReference>
<proteinExistence type="predicted"/>